<dbReference type="InterPro" id="IPR001584">
    <property type="entry name" value="Integrase_cat-core"/>
</dbReference>
<gene>
    <name evidence="4" type="ORF">CYMTET_28166</name>
</gene>
<dbReference type="PANTHER" id="PTHR42648:SF18">
    <property type="entry name" value="RETROTRANSPOSON, UNCLASSIFIED-LIKE PROTEIN"/>
    <property type="match status" value="1"/>
</dbReference>
<name>A0AAE0FND3_9CHLO</name>
<evidence type="ECO:0000256" key="1">
    <source>
        <dbReference type="ARBA" id="ARBA00022723"/>
    </source>
</evidence>
<keyword evidence="5" id="KW-1185">Reference proteome</keyword>
<dbReference type="InterPro" id="IPR012337">
    <property type="entry name" value="RNaseH-like_sf"/>
</dbReference>
<sequence>MACGAHASRARARSTVGKSVVLDNGATKHIFNSVEVFNKDYAPKVCETFKVVQSQAVSSSSIGSVTFAKRDIQSRRMVGLQLLGAHCIPGQSFNLLSVVALEDAGFLVDFGARTVSKGGAAFSFARIGNQYIMHEDNDETLDTDMACAIQHAGDQRDHFDWKFEDTEPHFTTHGPFFLELFASEDNHILDTYCTLSDTCFIKDWTGKHCYRNPPFAHDIILKCLVKALDDFDRDRGNTKFMFVLPQWVTPSWWYLTTHFSIVHEYPVGAKIFSAPMASCYNVANLEPYGEDRVWIEDTKWPVVVLFKDSHTVEQLDLKMLQHVRLGHIGDKSVDHMFAHNIPMGINESQYSYSPLQHCPERCIACKLTKAIRPSVKPTGRELSKELASLVWSDTCKPFKISASGYRWFALFVDDSTTWICIFFLKHKSESLEAFKSYIVAVKRLRSSMGLPEDYHMVLHTDGNNIMIAGQTTAFCKERGIEQRNGSPYLHENRARVERSHRDVQAMARALLLTSGFGVEMWPLAARHVVYILNRIFLKSLNWTSAYYLINKKHADLSQLRVFGCLAYPFTDPSVREHKLSNRARELRDPLPALLETPVLEQGVYLPEDGDEVMAVVKVEASDGAYWVSLSSYLEPGQKRLSLLWACPTYGHINADYPLFTEVRAVTGKGDSEEAMICGRALEPHAQPYCVVLLTNFTIMDLSTGNVHFPPAHTCLGVKSDTAPAEHNSMLPEGVTEQKGYPQVLLAPDSAEWLDSISDELEALGQIKGALLMMKDVPAEVKLLDMSLILKEYGVDYLDTFAPCTHLSSVKIVIVLALNLGLVVYHMDVDTAFLNSVLEEDLYVRLPRGLVYGGHRCAKLLKAFYGLK</sequence>
<dbReference type="GO" id="GO:0003677">
    <property type="term" value="F:DNA binding"/>
    <property type="evidence" value="ECO:0007669"/>
    <property type="project" value="InterPro"/>
</dbReference>
<dbReference type="SUPFAM" id="SSF53098">
    <property type="entry name" value="Ribonuclease H-like"/>
    <property type="match status" value="1"/>
</dbReference>
<dbReference type="Pfam" id="PF07727">
    <property type="entry name" value="RVT_2"/>
    <property type="match status" value="1"/>
</dbReference>
<feature type="domain" description="Integrase catalytic" evidence="3">
    <location>
        <begin position="373"/>
        <end position="553"/>
    </location>
</feature>
<proteinExistence type="predicted"/>
<dbReference type="InterPro" id="IPR036397">
    <property type="entry name" value="RNaseH_sf"/>
</dbReference>
<dbReference type="GO" id="GO:0016787">
    <property type="term" value="F:hydrolase activity"/>
    <property type="evidence" value="ECO:0007669"/>
    <property type="project" value="UniProtKB-KW"/>
</dbReference>
<dbReference type="Gene3D" id="3.30.420.10">
    <property type="entry name" value="Ribonuclease H-like superfamily/Ribonuclease H"/>
    <property type="match status" value="1"/>
</dbReference>
<dbReference type="PANTHER" id="PTHR42648">
    <property type="entry name" value="TRANSPOSASE, PUTATIVE-RELATED"/>
    <property type="match status" value="1"/>
</dbReference>
<evidence type="ECO:0000313" key="4">
    <source>
        <dbReference type="EMBL" id="KAK3263006.1"/>
    </source>
</evidence>
<keyword evidence="1" id="KW-0479">Metal-binding</keyword>
<dbReference type="PROSITE" id="PS50994">
    <property type="entry name" value="INTEGRASE"/>
    <property type="match status" value="1"/>
</dbReference>
<evidence type="ECO:0000256" key="2">
    <source>
        <dbReference type="ARBA" id="ARBA00022801"/>
    </source>
</evidence>
<reference evidence="4 5" key="1">
    <citation type="journal article" date="2015" name="Genome Biol. Evol.">
        <title>Comparative Genomics of a Bacterivorous Green Alga Reveals Evolutionary Causalities and Consequences of Phago-Mixotrophic Mode of Nutrition.</title>
        <authorList>
            <person name="Burns J.A."/>
            <person name="Paasch A."/>
            <person name="Narechania A."/>
            <person name="Kim E."/>
        </authorList>
    </citation>
    <scope>NUCLEOTIDE SEQUENCE [LARGE SCALE GENOMIC DNA]</scope>
    <source>
        <strain evidence="4 5">PLY_AMNH</strain>
    </source>
</reference>
<dbReference type="InterPro" id="IPR008593">
    <property type="entry name" value="Dam_MeTrfase"/>
</dbReference>
<comment type="caution">
    <text evidence="4">The sequence shown here is derived from an EMBL/GenBank/DDBJ whole genome shotgun (WGS) entry which is preliminary data.</text>
</comment>
<accession>A0AAE0FND3</accession>
<dbReference type="InterPro" id="IPR039537">
    <property type="entry name" value="Retrotran_Ty1/copia-like"/>
</dbReference>
<dbReference type="GO" id="GO:0009007">
    <property type="term" value="F:site-specific DNA-methyltransferase (adenine-specific) activity"/>
    <property type="evidence" value="ECO:0007669"/>
    <property type="project" value="InterPro"/>
</dbReference>
<dbReference type="GO" id="GO:0015074">
    <property type="term" value="P:DNA integration"/>
    <property type="evidence" value="ECO:0007669"/>
    <property type="project" value="InterPro"/>
</dbReference>
<dbReference type="EMBL" id="LGRX02015807">
    <property type="protein sequence ID" value="KAK3263006.1"/>
    <property type="molecule type" value="Genomic_DNA"/>
</dbReference>
<dbReference type="AlphaFoldDB" id="A0AAE0FND3"/>
<dbReference type="GO" id="GO:0009307">
    <property type="term" value="P:DNA restriction-modification system"/>
    <property type="evidence" value="ECO:0007669"/>
    <property type="project" value="InterPro"/>
</dbReference>
<organism evidence="4 5">
    <name type="scientific">Cymbomonas tetramitiformis</name>
    <dbReference type="NCBI Taxonomy" id="36881"/>
    <lineage>
        <taxon>Eukaryota</taxon>
        <taxon>Viridiplantae</taxon>
        <taxon>Chlorophyta</taxon>
        <taxon>Pyramimonadophyceae</taxon>
        <taxon>Pyramimonadales</taxon>
        <taxon>Pyramimonadaceae</taxon>
        <taxon>Cymbomonas</taxon>
    </lineage>
</organism>
<dbReference type="Proteomes" id="UP001190700">
    <property type="component" value="Unassembled WGS sequence"/>
</dbReference>
<dbReference type="GO" id="GO:0046872">
    <property type="term" value="F:metal ion binding"/>
    <property type="evidence" value="ECO:0007669"/>
    <property type="project" value="UniProtKB-KW"/>
</dbReference>
<keyword evidence="2" id="KW-0378">Hydrolase</keyword>
<protein>
    <recommendedName>
        <fullName evidence="3">Integrase catalytic domain-containing protein</fullName>
    </recommendedName>
</protein>
<dbReference type="Pfam" id="PF05869">
    <property type="entry name" value="Dam"/>
    <property type="match status" value="1"/>
</dbReference>
<dbReference type="InterPro" id="IPR013103">
    <property type="entry name" value="RVT_2"/>
</dbReference>
<evidence type="ECO:0000313" key="5">
    <source>
        <dbReference type="Proteomes" id="UP001190700"/>
    </source>
</evidence>
<evidence type="ECO:0000259" key="3">
    <source>
        <dbReference type="PROSITE" id="PS50994"/>
    </source>
</evidence>